<feature type="region of interest" description="Disordered" evidence="1">
    <location>
        <begin position="175"/>
        <end position="237"/>
    </location>
</feature>
<proteinExistence type="predicted"/>
<accession>A0A9W7GGE5</accession>
<evidence type="ECO:0000313" key="2">
    <source>
        <dbReference type="EMBL" id="GMI44977.1"/>
    </source>
</evidence>
<evidence type="ECO:0000256" key="1">
    <source>
        <dbReference type="SAM" id="MobiDB-lite"/>
    </source>
</evidence>
<organism evidence="2 3">
    <name type="scientific">Triparma columacea</name>
    <dbReference type="NCBI Taxonomy" id="722753"/>
    <lineage>
        <taxon>Eukaryota</taxon>
        <taxon>Sar</taxon>
        <taxon>Stramenopiles</taxon>
        <taxon>Ochrophyta</taxon>
        <taxon>Bolidophyceae</taxon>
        <taxon>Parmales</taxon>
        <taxon>Triparmaceae</taxon>
        <taxon>Triparma</taxon>
    </lineage>
</organism>
<keyword evidence="3" id="KW-1185">Reference proteome</keyword>
<feature type="region of interest" description="Disordered" evidence="1">
    <location>
        <begin position="141"/>
        <end position="162"/>
    </location>
</feature>
<sequence length="257" mass="27763">MGICYWFRVTLWAYGWIRMIYTPPAILNSDERKESRSRRREHYKRIDELDGVTQPSHLYDSPPLLSSRSNSVTPPSRGSSPKRPPTPTTASPPDESNGGRPKTSRGTRNPSPDKMASYVVMSPTSDLPERGRGEVMYFGGGGLTGRGGGGGGKEEEEEGKRRLKFFDFEEDVESSVEGGMVRGDSFDWGGGGGEDIRKSDNIFFDNEDYGESSTSSGPGGGGGGGEDYEGGGMGGVEGLEDVYAEQGRLLLRIALGI</sequence>
<dbReference type="AlphaFoldDB" id="A0A9W7GGE5"/>
<feature type="compositionally biased region" description="Gly residues" evidence="1">
    <location>
        <begin position="141"/>
        <end position="151"/>
    </location>
</feature>
<protein>
    <submittedName>
        <fullName evidence="2">Uncharacterized protein</fullName>
    </submittedName>
</protein>
<gene>
    <name evidence="2" type="ORF">TrCOL_g8746</name>
</gene>
<feature type="region of interest" description="Disordered" evidence="1">
    <location>
        <begin position="30"/>
        <end position="118"/>
    </location>
</feature>
<dbReference type="Proteomes" id="UP001165065">
    <property type="component" value="Unassembled WGS sequence"/>
</dbReference>
<feature type="compositionally biased region" description="Gly residues" evidence="1">
    <location>
        <begin position="217"/>
        <end position="237"/>
    </location>
</feature>
<reference evidence="3" key="1">
    <citation type="journal article" date="2023" name="Commun. Biol.">
        <title>Genome analysis of Parmales, the sister group of diatoms, reveals the evolutionary specialization of diatoms from phago-mixotrophs to photoautotrophs.</title>
        <authorList>
            <person name="Ban H."/>
            <person name="Sato S."/>
            <person name="Yoshikawa S."/>
            <person name="Yamada K."/>
            <person name="Nakamura Y."/>
            <person name="Ichinomiya M."/>
            <person name="Sato N."/>
            <person name="Blanc-Mathieu R."/>
            <person name="Endo H."/>
            <person name="Kuwata A."/>
            <person name="Ogata H."/>
        </authorList>
    </citation>
    <scope>NUCLEOTIDE SEQUENCE [LARGE SCALE GENOMIC DNA]</scope>
</reference>
<evidence type="ECO:0000313" key="3">
    <source>
        <dbReference type="Proteomes" id="UP001165065"/>
    </source>
</evidence>
<dbReference type="EMBL" id="BRYA01000233">
    <property type="protein sequence ID" value="GMI44977.1"/>
    <property type="molecule type" value="Genomic_DNA"/>
</dbReference>
<dbReference type="OrthoDB" id="10533333at2759"/>
<name>A0A9W7GGE5_9STRA</name>
<comment type="caution">
    <text evidence="2">The sequence shown here is derived from an EMBL/GenBank/DDBJ whole genome shotgun (WGS) entry which is preliminary data.</text>
</comment>